<dbReference type="AlphaFoldDB" id="A0A6B0U297"/>
<evidence type="ECO:0000256" key="1">
    <source>
        <dbReference type="SAM" id="SignalP"/>
    </source>
</evidence>
<keyword evidence="1" id="KW-0732">Signal</keyword>
<name>A0A6B0U297_IXORI</name>
<organism evidence="2">
    <name type="scientific">Ixodes ricinus</name>
    <name type="common">Common tick</name>
    <name type="synonym">Acarus ricinus</name>
    <dbReference type="NCBI Taxonomy" id="34613"/>
    <lineage>
        <taxon>Eukaryota</taxon>
        <taxon>Metazoa</taxon>
        <taxon>Ecdysozoa</taxon>
        <taxon>Arthropoda</taxon>
        <taxon>Chelicerata</taxon>
        <taxon>Arachnida</taxon>
        <taxon>Acari</taxon>
        <taxon>Parasitiformes</taxon>
        <taxon>Ixodida</taxon>
        <taxon>Ixodoidea</taxon>
        <taxon>Ixodidae</taxon>
        <taxon>Ixodinae</taxon>
        <taxon>Ixodes</taxon>
    </lineage>
</organism>
<accession>A0A6B0U297</accession>
<evidence type="ECO:0000313" key="2">
    <source>
        <dbReference type="EMBL" id="MXU82595.1"/>
    </source>
</evidence>
<feature type="chain" id="PRO_5025338836" evidence="1">
    <location>
        <begin position="24"/>
        <end position="69"/>
    </location>
</feature>
<reference evidence="2" key="1">
    <citation type="submission" date="2019-12" db="EMBL/GenBank/DDBJ databases">
        <title>An insight into the sialome of adult female Ixodes ricinus ticks feeding for 6 days.</title>
        <authorList>
            <person name="Perner J."/>
            <person name="Ribeiro J.M.C."/>
        </authorList>
    </citation>
    <scope>NUCLEOTIDE SEQUENCE</scope>
    <source>
        <strain evidence="2">Semi-engorged</strain>
        <tissue evidence="2">Salivary glands</tissue>
    </source>
</reference>
<protein>
    <submittedName>
        <fullName evidence="2">Putative secreted protein</fullName>
    </submittedName>
</protein>
<sequence>MRWRARRLPTRAWLWSVVCGCRSWMPRREWPRATAPSGCRAGSVCPDTATGSCIRTRRGGGARSGASTS</sequence>
<dbReference type="EMBL" id="GIFC01000512">
    <property type="protein sequence ID" value="MXU82595.1"/>
    <property type="molecule type" value="Transcribed_RNA"/>
</dbReference>
<proteinExistence type="predicted"/>
<feature type="signal peptide" evidence="1">
    <location>
        <begin position="1"/>
        <end position="23"/>
    </location>
</feature>